<feature type="transmembrane region" description="Helical" evidence="6">
    <location>
        <begin position="7"/>
        <end position="27"/>
    </location>
</feature>
<feature type="transmembrane region" description="Helical" evidence="6">
    <location>
        <begin position="301"/>
        <end position="324"/>
    </location>
</feature>
<dbReference type="PROSITE" id="PS50850">
    <property type="entry name" value="MFS"/>
    <property type="match status" value="1"/>
</dbReference>
<accession>A0ABR8XLG4</accession>
<feature type="domain" description="Major facilitator superfamily (MFS) profile" evidence="7">
    <location>
        <begin position="8"/>
        <end position="391"/>
    </location>
</feature>
<dbReference type="Pfam" id="PF07690">
    <property type="entry name" value="MFS_1"/>
    <property type="match status" value="1"/>
</dbReference>
<dbReference type="Gene3D" id="1.20.1250.20">
    <property type="entry name" value="MFS general substrate transporter like domains"/>
    <property type="match status" value="2"/>
</dbReference>
<comment type="subcellular location">
    <subcellularLocation>
        <location evidence="1">Cell membrane</location>
        <topology evidence="1">Multi-pass membrane protein</topology>
    </subcellularLocation>
</comment>
<evidence type="ECO:0000256" key="1">
    <source>
        <dbReference type="ARBA" id="ARBA00004651"/>
    </source>
</evidence>
<dbReference type="InterPro" id="IPR052524">
    <property type="entry name" value="MFS_Cyanate_Porter"/>
</dbReference>
<name>A0ABR8XLG4_9BACL</name>
<dbReference type="RefSeq" id="WP_191703370.1">
    <property type="nucleotide sequence ID" value="NZ_JACSPW010000005.1"/>
</dbReference>
<evidence type="ECO:0000256" key="3">
    <source>
        <dbReference type="ARBA" id="ARBA00022692"/>
    </source>
</evidence>
<dbReference type="Proteomes" id="UP000600565">
    <property type="component" value="Unassembled WGS sequence"/>
</dbReference>
<evidence type="ECO:0000256" key="2">
    <source>
        <dbReference type="ARBA" id="ARBA00022448"/>
    </source>
</evidence>
<sequence>MNQRSKWSAGLIIFAIFLVSINLRPAVTSVGPILSTIRESLHVSSTQMSLLTSIPVFCMGLFAPLAVPMQKKYGYRLSITVLTGLIGLATVTRIVFSSYSALLITSFLAGFAIAIISPIINAYIKQKFPTRMEPVIGIYSFAMGFGAAISAGFTGIFYKSFDGNWALSLSIWGFLAIFAMISWFAIVKDGPVRKVGTHQTDQARNPWKNKLAWTILIYFGFQTSLFFSLTTWLTSVALEQGMTLLTAGSVLTLMTIVQLVGNILIPSLVNRYPNRLIWLQSLIFIGVVGSAIFFIDSTWAIWISAVIFGLVLSGLFPIGLMLPLDEAVNNREANEWSSMVLSGGFMMSAFAPLTIGFVYDWTATHYFTKWIIVILFILMSLSVFIMQKQKKSV</sequence>
<keyword evidence="9" id="KW-1185">Reference proteome</keyword>
<evidence type="ECO:0000313" key="9">
    <source>
        <dbReference type="Proteomes" id="UP000600565"/>
    </source>
</evidence>
<feature type="transmembrane region" description="Helical" evidence="6">
    <location>
        <begin position="277"/>
        <end position="295"/>
    </location>
</feature>
<evidence type="ECO:0000259" key="7">
    <source>
        <dbReference type="PROSITE" id="PS50850"/>
    </source>
</evidence>
<dbReference type="InterPro" id="IPR036259">
    <property type="entry name" value="MFS_trans_sf"/>
</dbReference>
<feature type="transmembrane region" description="Helical" evidence="6">
    <location>
        <begin position="79"/>
        <end position="96"/>
    </location>
</feature>
<feature type="transmembrane region" description="Helical" evidence="6">
    <location>
        <begin position="164"/>
        <end position="186"/>
    </location>
</feature>
<organism evidence="8 9">
    <name type="scientific">Solibacillus merdavium</name>
    <dbReference type="NCBI Taxonomy" id="2762218"/>
    <lineage>
        <taxon>Bacteria</taxon>
        <taxon>Bacillati</taxon>
        <taxon>Bacillota</taxon>
        <taxon>Bacilli</taxon>
        <taxon>Bacillales</taxon>
        <taxon>Caryophanaceae</taxon>
        <taxon>Solibacillus</taxon>
    </lineage>
</organism>
<keyword evidence="3 6" id="KW-0812">Transmembrane</keyword>
<dbReference type="InterPro" id="IPR011701">
    <property type="entry name" value="MFS"/>
</dbReference>
<feature type="transmembrane region" description="Helical" evidence="6">
    <location>
        <begin position="336"/>
        <end position="359"/>
    </location>
</feature>
<feature type="transmembrane region" description="Helical" evidence="6">
    <location>
        <begin position="102"/>
        <end position="124"/>
    </location>
</feature>
<reference evidence="8 9" key="1">
    <citation type="submission" date="2020-08" db="EMBL/GenBank/DDBJ databases">
        <title>A Genomic Blueprint of the Chicken Gut Microbiome.</title>
        <authorList>
            <person name="Gilroy R."/>
            <person name="Ravi A."/>
            <person name="Getino M."/>
            <person name="Pursley I."/>
            <person name="Horton D.L."/>
            <person name="Alikhan N.-F."/>
            <person name="Baker D."/>
            <person name="Gharbi K."/>
            <person name="Hall N."/>
            <person name="Watson M."/>
            <person name="Adriaenssens E.M."/>
            <person name="Foster-Nyarko E."/>
            <person name="Jarju S."/>
            <person name="Secka A."/>
            <person name="Antonio M."/>
            <person name="Oren A."/>
            <person name="Chaudhuri R."/>
            <person name="La Ragione R.M."/>
            <person name="Hildebrand F."/>
            <person name="Pallen M.J."/>
        </authorList>
    </citation>
    <scope>NUCLEOTIDE SEQUENCE [LARGE SCALE GENOMIC DNA]</scope>
    <source>
        <strain evidence="8 9">Sa1YVA6</strain>
    </source>
</reference>
<dbReference type="PANTHER" id="PTHR23523:SF2">
    <property type="entry name" value="2-NITROIMIDAZOLE TRANSPORTER"/>
    <property type="match status" value="1"/>
</dbReference>
<evidence type="ECO:0000256" key="5">
    <source>
        <dbReference type="ARBA" id="ARBA00023136"/>
    </source>
</evidence>
<evidence type="ECO:0000256" key="6">
    <source>
        <dbReference type="SAM" id="Phobius"/>
    </source>
</evidence>
<evidence type="ECO:0000256" key="4">
    <source>
        <dbReference type="ARBA" id="ARBA00022989"/>
    </source>
</evidence>
<feature type="transmembrane region" description="Helical" evidence="6">
    <location>
        <begin position="211"/>
        <end position="232"/>
    </location>
</feature>
<dbReference type="SUPFAM" id="SSF103473">
    <property type="entry name" value="MFS general substrate transporter"/>
    <property type="match status" value="1"/>
</dbReference>
<feature type="transmembrane region" description="Helical" evidence="6">
    <location>
        <begin position="244"/>
        <end position="265"/>
    </location>
</feature>
<comment type="caution">
    <text evidence="8">The sequence shown here is derived from an EMBL/GenBank/DDBJ whole genome shotgun (WGS) entry which is preliminary data.</text>
</comment>
<keyword evidence="5 6" id="KW-0472">Membrane</keyword>
<gene>
    <name evidence="8" type="ORF">H9632_06850</name>
</gene>
<proteinExistence type="predicted"/>
<feature type="transmembrane region" description="Helical" evidence="6">
    <location>
        <begin position="136"/>
        <end position="158"/>
    </location>
</feature>
<feature type="transmembrane region" description="Helical" evidence="6">
    <location>
        <begin position="365"/>
        <end position="386"/>
    </location>
</feature>
<dbReference type="PANTHER" id="PTHR23523">
    <property type="match status" value="1"/>
</dbReference>
<protein>
    <submittedName>
        <fullName evidence="8">MFS transporter</fullName>
    </submittedName>
</protein>
<dbReference type="EMBL" id="JACSPW010000005">
    <property type="protein sequence ID" value="MBD8032780.1"/>
    <property type="molecule type" value="Genomic_DNA"/>
</dbReference>
<keyword evidence="2" id="KW-0813">Transport</keyword>
<keyword evidence="4 6" id="KW-1133">Transmembrane helix</keyword>
<feature type="transmembrane region" description="Helical" evidence="6">
    <location>
        <begin position="47"/>
        <end position="67"/>
    </location>
</feature>
<evidence type="ECO:0000313" key="8">
    <source>
        <dbReference type="EMBL" id="MBD8032780.1"/>
    </source>
</evidence>
<dbReference type="InterPro" id="IPR020846">
    <property type="entry name" value="MFS_dom"/>
</dbReference>